<evidence type="ECO:0000259" key="14">
    <source>
        <dbReference type="Pfam" id="PF17919"/>
    </source>
</evidence>
<name>A0ABN7SN20_OIKDI</name>
<dbReference type="InterPro" id="IPR000477">
    <property type="entry name" value="RT_dom"/>
</dbReference>
<dbReference type="InterPro" id="IPR001969">
    <property type="entry name" value="Aspartic_peptidase_AS"/>
</dbReference>
<dbReference type="EC" id="3.1.26.4" evidence="2"/>
<keyword evidence="5" id="KW-0540">Nuclease</keyword>
<keyword evidence="6" id="KW-0255">Endonuclease</keyword>
<dbReference type="CDD" id="cd01647">
    <property type="entry name" value="RT_LTR"/>
    <property type="match status" value="1"/>
</dbReference>
<evidence type="ECO:0000256" key="3">
    <source>
        <dbReference type="ARBA" id="ARBA00022679"/>
    </source>
</evidence>
<feature type="domain" description="Retropepsins" evidence="12">
    <location>
        <begin position="11"/>
        <end position="105"/>
    </location>
</feature>
<evidence type="ECO:0000256" key="8">
    <source>
        <dbReference type="ARBA" id="ARBA00022842"/>
    </source>
</evidence>
<evidence type="ECO:0000256" key="1">
    <source>
        <dbReference type="ARBA" id="ARBA00010879"/>
    </source>
</evidence>
<dbReference type="InterPro" id="IPR043502">
    <property type="entry name" value="DNA/RNA_pol_sf"/>
</dbReference>
<evidence type="ECO:0000256" key="9">
    <source>
        <dbReference type="ARBA" id="ARBA00022884"/>
    </source>
</evidence>
<dbReference type="PANTHER" id="PTHR37984">
    <property type="entry name" value="PROTEIN CBG26694"/>
    <property type="match status" value="1"/>
</dbReference>
<evidence type="ECO:0000313" key="16">
    <source>
        <dbReference type="Proteomes" id="UP001158576"/>
    </source>
</evidence>
<keyword evidence="4" id="KW-0548">Nucleotidyltransferase</keyword>
<sequence length="775" mass="88711">MFYAPSNLKFINVNVNGYNYVALLDTGASKTCINSSLPFVYNTKPSKVEIICANNQFIRPSTLAEPIKMTVQTIGDGKLSLIINPLVVDSLCVPVLIGCDLLKDVAFPDKKFIVWKNKQVRTIRPDENSKYCNVNAIVEIKDSKTERESLESFQRLRSQKAEIMNFKPEIGSFGDTTSEQEGKLIDLVGKYKLAFSMGEDDLGKLHYFRFTLPMLDESQTTHQPPRPIPIHMRDQVSKEIERWKSLDIIRETSSGFNIPLIILKKHDGSIRISLDARSLNKLIQQDRFPLPHLSVVLTDIGTRLSNGNSCFISQIDCHRGYWQIQTAAEDSHKLAFSFNNKHYAAQRMLYGVSTAPSAFSRIMQKLLDHPSILLYLDDIICIDNSFEKHLETLEFIFKTCVNNGLLLSPKKCFLCRTEADFLGYSISKDGVRPTDKHLETIKNLKAPKSKSEVKRLLGVFNYNIKFIRDGSAILQPLYDLTSKNVEFQWADKHEHAFQTIKNELLMKPSLSHFQLGKPLILVTDSSGKKVGGILYQRIGENLNILGYFSKALKEPDLKRSMRIKELFALAFSISHFEYFLLNTHFTCVVDHKSLCYLFKEQRDYKNNDIKLTNIHNYLLKFNFTILHEPGTSPIMCTADYLSRLEASSSDDLESDSMKFEDIPETVFAFHTRMTASKESVFSFGEQNFTAKELSELQRNCVKSRNLIEKCGRNPKSPFQTKDGLLYKDNRLVLPEDLSNEFISFLHCYTCHAGSKQLNMMLKRFFIHDVQTKPVR</sequence>
<feature type="domain" description="Reverse transcriptase" evidence="13">
    <location>
        <begin position="264"/>
        <end position="426"/>
    </location>
</feature>
<dbReference type="InterPro" id="IPR041577">
    <property type="entry name" value="RT_RNaseH_2"/>
</dbReference>
<keyword evidence="9" id="KW-0694">RNA-binding</keyword>
<dbReference type="InterPro" id="IPR043128">
    <property type="entry name" value="Rev_trsase/Diguanyl_cyclase"/>
</dbReference>
<dbReference type="InterPro" id="IPR050951">
    <property type="entry name" value="Retrovirus_Pol_polyprotein"/>
</dbReference>
<comment type="similarity">
    <text evidence="1">Belongs to the beta type-B retroviral polymerase family. HERV class-II K(HML-2) pol subfamily.</text>
</comment>
<evidence type="ECO:0000256" key="7">
    <source>
        <dbReference type="ARBA" id="ARBA00022801"/>
    </source>
</evidence>
<dbReference type="Gene3D" id="3.10.10.10">
    <property type="entry name" value="HIV Type 1 Reverse Transcriptase, subunit A, domain 1"/>
    <property type="match status" value="1"/>
</dbReference>
<dbReference type="Gene3D" id="2.40.70.10">
    <property type="entry name" value="Acid Proteases"/>
    <property type="match status" value="1"/>
</dbReference>
<dbReference type="Pfam" id="PF00078">
    <property type="entry name" value="RVT_1"/>
    <property type="match status" value="1"/>
</dbReference>
<dbReference type="InterPro" id="IPR021109">
    <property type="entry name" value="Peptidase_aspartic_dom_sf"/>
</dbReference>
<evidence type="ECO:0000256" key="2">
    <source>
        <dbReference type="ARBA" id="ARBA00012180"/>
    </source>
</evidence>
<keyword evidence="7" id="KW-0378">Hydrolase</keyword>
<gene>
    <name evidence="15" type="ORF">OKIOD_LOCUS8761</name>
</gene>
<dbReference type="PROSITE" id="PS00141">
    <property type="entry name" value="ASP_PROTEASE"/>
    <property type="match status" value="1"/>
</dbReference>
<keyword evidence="3" id="KW-0808">Transferase</keyword>
<dbReference type="Pfam" id="PF17919">
    <property type="entry name" value="RT_RNaseH_2"/>
    <property type="match status" value="1"/>
</dbReference>
<dbReference type="InterPro" id="IPR018061">
    <property type="entry name" value="Retropepsins"/>
</dbReference>
<evidence type="ECO:0000259" key="13">
    <source>
        <dbReference type="Pfam" id="PF00078"/>
    </source>
</evidence>
<dbReference type="PANTHER" id="PTHR37984:SF5">
    <property type="entry name" value="PROTEIN NYNRIN-LIKE"/>
    <property type="match status" value="1"/>
</dbReference>
<dbReference type="EMBL" id="OU015570">
    <property type="protein sequence ID" value="CAG5101553.1"/>
    <property type="molecule type" value="Genomic_DNA"/>
</dbReference>
<accession>A0ABN7SN20</accession>
<feature type="domain" description="Reverse transcriptase/retrotransposon-derived protein RNase H-like" evidence="14">
    <location>
        <begin position="489"/>
        <end position="586"/>
    </location>
</feature>
<protein>
    <recommendedName>
        <fullName evidence="2">ribonuclease H</fullName>
        <ecNumber evidence="2">3.1.26.4</ecNumber>
    </recommendedName>
</protein>
<dbReference type="CDD" id="cd00303">
    <property type="entry name" value="retropepsin_like"/>
    <property type="match status" value="1"/>
</dbReference>
<evidence type="ECO:0000313" key="15">
    <source>
        <dbReference type="EMBL" id="CAG5101553.1"/>
    </source>
</evidence>
<evidence type="ECO:0000259" key="12">
    <source>
        <dbReference type="Pfam" id="PF00077"/>
    </source>
</evidence>
<evidence type="ECO:0000256" key="4">
    <source>
        <dbReference type="ARBA" id="ARBA00022695"/>
    </source>
</evidence>
<dbReference type="SUPFAM" id="SSF50630">
    <property type="entry name" value="Acid proteases"/>
    <property type="match status" value="1"/>
</dbReference>
<dbReference type="Gene3D" id="3.30.70.270">
    <property type="match status" value="2"/>
</dbReference>
<reference evidence="15 16" key="1">
    <citation type="submission" date="2021-04" db="EMBL/GenBank/DDBJ databases">
        <authorList>
            <person name="Bliznina A."/>
        </authorList>
    </citation>
    <scope>NUCLEOTIDE SEQUENCE [LARGE SCALE GENOMIC DNA]</scope>
</reference>
<dbReference type="SUPFAM" id="SSF56672">
    <property type="entry name" value="DNA/RNA polymerases"/>
    <property type="match status" value="1"/>
</dbReference>
<keyword evidence="11" id="KW-0511">Multifunctional enzyme</keyword>
<keyword evidence="10" id="KW-0229">DNA integration</keyword>
<evidence type="ECO:0000256" key="11">
    <source>
        <dbReference type="ARBA" id="ARBA00023268"/>
    </source>
</evidence>
<keyword evidence="8" id="KW-0460">Magnesium</keyword>
<proteinExistence type="inferred from homology"/>
<dbReference type="Proteomes" id="UP001158576">
    <property type="component" value="Chromosome YSR"/>
</dbReference>
<keyword evidence="16" id="KW-1185">Reference proteome</keyword>
<organism evidence="15 16">
    <name type="scientific">Oikopleura dioica</name>
    <name type="common">Tunicate</name>
    <dbReference type="NCBI Taxonomy" id="34765"/>
    <lineage>
        <taxon>Eukaryota</taxon>
        <taxon>Metazoa</taxon>
        <taxon>Chordata</taxon>
        <taxon>Tunicata</taxon>
        <taxon>Appendicularia</taxon>
        <taxon>Copelata</taxon>
        <taxon>Oikopleuridae</taxon>
        <taxon>Oikopleura</taxon>
    </lineage>
</organism>
<evidence type="ECO:0000256" key="10">
    <source>
        <dbReference type="ARBA" id="ARBA00022908"/>
    </source>
</evidence>
<dbReference type="Pfam" id="PF00077">
    <property type="entry name" value="RVP"/>
    <property type="match status" value="1"/>
</dbReference>
<evidence type="ECO:0000256" key="6">
    <source>
        <dbReference type="ARBA" id="ARBA00022759"/>
    </source>
</evidence>
<evidence type="ECO:0000256" key="5">
    <source>
        <dbReference type="ARBA" id="ARBA00022722"/>
    </source>
</evidence>